<evidence type="ECO:0000313" key="1">
    <source>
        <dbReference type="EMBL" id="MEJ8307048.1"/>
    </source>
</evidence>
<dbReference type="Proteomes" id="UP001380953">
    <property type="component" value="Unassembled WGS sequence"/>
</dbReference>
<proteinExistence type="predicted"/>
<keyword evidence="1" id="KW-0378">Hydrolase</keyword>
<keyword evidence="2" id="KW-1185">Reference proteome</keyword>
<protein>
    <submittedName>
        <fullName evidence="1">Cyclase family protein</fullName>
        <ecNumber evidence="1">3.5.-.-</ecNumber>
    </submittedName>
</protein>
<sequence length="205" mass="23415">MTLIDLTRLLLDDTPVFPGDSAMTLKQTRNLDEDGYCNHELTINMHTGTHIDGPMHMTDSRTFISDMPLERFVGKGCVLDVSGQREIDFKPEYETIVEENVILLLHTGHGELFGQPQYFTDYPVLTERFAEWLVRKKVKMVGFDTPSPDKDPYAVHLTFMNHGILIAENLTNLDRLLQTRSFEVFALPLRIRADASMARVIARFA</sequence>
<organism evidence="1 2">
    <name type="scientific">Saccharibacillus sacchari</name>
    <dbReference type="NCBI Taxonomy" id="456493"/>
    <lineage>
        <taxon>Bacteria</taxon>
        <taxon>Bacillati</taxon>
        <taxon>Bacillota</taxon>
        <taxon>Bacilli</taxon>
        <taxon>Bacillales</taxon>
        <taxon>Paenibacillaceae</taxon>
        <taxon>Saccharibacillus</taxon>
    </lineage>
</organism>
<evidence type="ECO:0000313" key="2">
    <source>
        <dbReference type="Proteomes" id="UP001380953"/>
    </source>
</evidence>
<reference evidence="1" key="1">
    <citation type="submission" date="2024-03" db="EMBL/GenBank/DDBJ databases">
        <title>Whole genome sequecning of epiphytes from Marcgravia umbellata leaves.</title>
        <authorList>
            <person name="Kumar G."/>
            <person name="Savka M.A."/>
        </authorList>
    </citation>
    <scope>NUCLEOTIDE SEQUENCE</scope>
    <source>
        <strain evidence="1">RIT_BL5</strain>
    </source>
</reference>
<dbReference type="EMBL" id="JBBKAR010000058">
    <property type="protein sequence ID" value="MEJ8307048.1"/>
    <property type="molecule type" value="Genomic_DNA"/>
</dbReference>
<accession>A0ACC6PJE3</accession>
<name>A0ACC6PJE3_9BACL</name>
<comment type="caution">
    <text evidence="1">The sequence shown here is derived from an EMBL/GenBank/DDBJ whole genome shotgun (WGS) entry which is preliminary data.</text>
</comment>
<dbReference type="EC" id="3.5.-.-" evidence="1"/>
<gene>
    <name evidence="1" type="ORF">WKI47_24330</name>
</gene>